<accession>A0A915LWB4</accession>
<reference evidence="3" key="1">
    <citation type="submission" date="2022-11" db="UniProtKB">
        <authorList>
            <consortium name="WormBaseParasite"/>
        </authorList>
    </citation>
    <scope>IDENTIFICATION</scope>
</reference>
<dbReference type="AlphaFoldDB" id="A0A915LWB4"/>
<evidence type="ECO:0000256" key="1">
    <source>
        <dbReference type="SAM" id="Coils"/>
    </source>
</evidence>
<name>A0A915LWB4_MELJA</name>
<sequence length="418" mass="48612">MFLRFLDKLLGECTSAELIKLVVVSLDYFPSLPRLDAEDGYYSRFLLENVLISSKNIVTILCPKDVLIEMREQLLRAKLETLGDAGILLEVFLFDADLDTMEVDKSKLLLEIASNSLNKWNDYFYIHYNEIIAEQIRRALINNDGTNFFCFKRSKNGDFARASGQLPTSVSTHKKQRVFPPPHLYGHLARSKVGQDLLKNRNIIGKLEGIICNFLQKGICVDQIDQVKGSLFALAQILANLPSFSNSLDSFFNNYNSTSKYFYTKQDSNSEEFCEKGAANILEEKEKHKITEKENNDLIDYRKFLAKIDNLDRQTEYYKEINNFNNFGHNIFNEKEKEKNEEKEKTEKEIRQLIYQLATQFSNTEITIKLLRIYKEQPEIFENRCLFSDVIKFISDSKIISFGGRRLLYQLFWKALSN</sequence>
<dbReference type="WBParaSite" id="scaffold18356_cov265.g18886">
    <property type="protein sequence ID" value="scaffold18356_cov265.g18886"/>
    <property type="gene ID" value="scaffold18356_cov265.g18886"/>
</dbReference>
<evidence type="ECO:0000313" key="2">
    <source>
        <dbReference type="Proteomes" id="UP000887561"/>
    </source>
</evidence>
<dbReference type="InterPro" id="IPR028268">
    <property type="entry name" value="Pianissimo_fam"/>
</dbReference>
<dbReference type="GO" id="GO:0051897">
    <property type="term" value="P:positive regulation of phosphatidylinositol 3-kinase/protein kinase B signal transduction"/>
    <property type="evidence" value="ECO:0007669"/>
    <property type="project" value="TreeGrafter"/>
</dbReference>
<keyword evidence="1" id="KW-0175">Coiled coil</keyword>
<feature type="coiled-coil region" evidence="1">
    <location>
        <begin position="329"/>
        <end position="356"/>
    </location>
</feature>
<dbReference type="GO" id="GO:0031932">
    <property type="term" value="C:TORC2 complex"/>
    <property type="evidence" value="ECO:0007669"/>
    <property type="project" value="InterPro"/>
</dbReference>
<dbReference type="GO" id="GO:0038203">
    <property type="term" value="P:TORC2 signaling"/>
    <property type="evidence" value="ECO:0007669"/>
    <property type="project" value="TreeGrafter"/>
</dbReference>
<dbReference type="Proteomes" id="UP000887561">
    <property type="component" value="Unplaced"/>
</dbReference>
<evidence type="ECO:0000313" key="3">
    <source>
        <dbReference type="WBParaSite" id="scaffold18356_cov265.g18886"/>
    </source>
</evidence>
<protein>
    <submittedName>
        <fullName evidence="3">Uncharacterized protein</fullName>
    </submittedName>
</protein>
<keyword evidence="2" id="KW-1185">Reference proteome</keyword>
<dbReference type="PANTHER" id="PTHR13298">
    <property type="entry name" value="CYTOSOLIC REGULATOR PIANISSIMO"/>
    <property type="match status" value="1"/>
</dbReference>
<organism evidence="2 3">
    <name type="scientific">Meloidogyne javanica</name>
    <name type="common">Root-knot nematode worm</name>
    <dbReference type="NCBI Taxonomy" id="6303"/>
    <lineage>
        <taxon>Eukaryota</taxon>
        <taxon>Metazoa</taxon>
        <taxon>Ecdysozoa</taxon>
        <taxon>Nematoda</taxon>
        <taxon>Chromadorea</taxon>
        <taxon>Rhabditida</taxon>
        <taxon>Tylenchina</taxon>
        <taxon>Tylenchomorpha</taxon>
        <taxon>Tylenchoidea</taxon>
        <taxon>Meloidogynidae</taxon>
        <taxon>Meloidogyninae</taxon>
        <taxon>Meloidogyne</taxon>
        <taxon>Meloidogyne incognita group</taxon>
    </lineage>
</organism>
<dbReference type="PANTHER" id="PTHR13298:SF11">
    <property type="entry name" value="RAPAMYCIN-INSENSITIVE COMPANION OF MTOR"/>
    <property type="match status" value="1"/>
</dbReference>
<proteinExistence type="predicted"/>
<dbReference type="GO" id="GO:0043539">
    <property type="term" value="F:protein serine/threonine kinase activator activity"/>
    <property type="evidence" value="ECO:0007669"/>
    <property type="project" value="TreeGrafter"/>
</dbReference>